<keyword evidence="3" id="KW-1185">Reference proteome</keyword>
<dbReference type="InterPro" id="IPR013830">
    <property type="entry name" value="SGNH_hydro"/>
</dbReference>
<protein>
    <submittedName>
        <fullName evidence="2">Lysophospholipase</fullName>
    </submittedName>
</protein>
<gene>
    <name evidence="2" type="ORF">GSY69_05435</name>
</gene>
<evidence type="ECO:0000313" key="2">
    <source>
        <dbReference type="EMBL" id="MYM19425.1"/>
    </source>
</evidence>
<dbReference type="AlphaFoldDB" id="A0A6N9H698"/>
<accession>A0A6N9H698</accession>
<sequence length="204" mass="21450">MTGTKDTAIVVAGDELVAGHGDGRGLGWTGRVAARTLPALPTARFYPLGVPAEDSAAFAKRALAEAGLRFTPESENRLVLAPGSHDIASGLSTARSRLNLANVLDAALAAEVATFVVGPTPVLRAEDNRRIGELSQGYADVALRRGVPFVDAFTPLDGHPVWQRELAASAAGLPSQEGYGLIAWLVLNRGWFDWLGVEDALARA</sequence>
<dbReference type="InterPro" id="IPR036514">
    <property type="entry name" value="SGNH_hydro_sf"/>
</dbReference>
<dbReference type="Gene3D" id="3.40.50.1110">
    <property type="entry name" value="SGNH hydrolase"/>
    <property type="match status" value="1"/>
</dbReference>
<proteinExistence type="predicted"/>
<dbReference type="RefSeq" id="WP_160952860.1">
    <property type="nucleotide sequence ID" value="NZ_WWEQ01000016.1"/>
</dbReference>
<name>A0A6N9H698_9MICO</name>
<reference evidence="2 3" key="1">
    <citation type="submission" date="2020-01" db="EMBL/GenBank/DDBJ databases">
        <authorList>
            <person name="Deng T."/>
        </authorList>
    </citation>
    <scope>NUCLEOTIDE SEQUENCE [LARGE SCALE GENOMIC DNA]</scope>
    <source>
        <strain evidence="2 3">5221</strain>
    </source>
</reference>
<comment type="caution">
    <text evidence="2">The sequence shown here is derived from an EMBL/GenBank/DDBJ whole genome shotgun (WGS) entry which is preliminary data.</text>
</comment>
<dbReference type="SUPFAM" id="SSF52266">
    <property type="entry name" value="SGNH hydrolase"/>
    <property type="match status" value="1"/>
</dbReference>
<dbReference type="EMBL" id="WWEQ01000016">
    <property type="protein sequence ID" value="MYM19425.1"/>
    <property type="molecule type" value="Genomic_DNA"/>
</dbReference>
<dbReference type="Pfam" id="PF13472">
    <property type="entry name" value="Lipase_GDSL_2"/>
    <property type="match status" value="1"/>
</dbReference>
<evidence type="ECO:0000259" key="1">
    <source>
        <dbReference type="Pfam" id="PF13472"/>
    </source>
</evidence>
<feature type="domain" description="SGNH hydrolase-type esterase" evidence="1">
    <location>
        <begin position="12"/>
        <end position="179"/>
    </location>
</feature>
<dbReference type="Proteomes" id="UP000469215">
    <property type="component" value="Unassembled WGS sequence"/>
</dbReference>
<evidence type="ECO:0000313" key="3">
    <source>
        <dbReference type="Proteomes" id="UP000469215"/>
    </source>
</evidence>
<organism evidence="2 3">
    <name type="scientific">Brevibacterium rongguiense</name>
    <dbReference type="NCBI Taxonomy" id="2695267"/>
    <lineage>
        <taxon>Bacteria</taxon>
        <taxon>Bacillati</taxon>
        <taxon>Actinomycetota</taxon>
        <taxon>Actinomycetes</taxon>
        <taxon>Micrococcales</taxon>
        <taxon>Brevibacteriaceae</taxon>
        <taxon>Brevibacterium</taxon>
    </lineage>
</organism>